<feature type="compositionally biased region" description="Acidic residues" evidence="2">
    <location>
        <begin position="313"/>
        <end position="323"/>
    </location>
</feature>
<feature type="domain" description="CCHC-type" evidence="3">
    <location>
        <begin position="133"/>
        <end position="149"/>
    </location>
</feature>
<feature type="compositionally biased region" description="Polar residues" evidence="2">
    <location>
        <begin position="325"/>
        <end position="344"/>
    </location>
</feature>
<protein>
    <recommendedName>
        <fullName evidence="3">CCHC-type domain-containing protein</fullName>
    </recommendedName>
</protein>
<evidence type="ECO:0000313" key="4">
    <source>
        <dbReference type="EMBL" id="KAK5793472.1"/>
    </source>
</evidence>
<reference evidence="4 5" key="1">
    <citation type="submission" date="2023-03" db="EMBL/GenBank/DDBJ databases">
        <title>WGS of Gossypium arboreum.</title>
        <authorList>
            <person name="Yu D."/>
        </authorList>
    </citation>
    <scope>NUCLEOTIDE SEQUENCE [LARGE SCALE GENOMIC DNA]</scope>
    <source>
        <tissue evidence="4">Leaf</tissue>
    </source>
</reference>
<evidence type="ECO:0000256" key="2">
    <source>
        <dbReference type="SAM" id="MobiDB-lite"/>
    </source>
</evidence>
<dbReference type="SMART" id="SM00343">
    <property type="entry name" value="ZnF_C2HC"/>
    <property type="match status" value="1"/>
</dbReference>
<dbReference type="Proteomes" id="UP001358586">
    <property type="component" value="Chromosome 10"/>
</dbReference>
<dbReference type="InterPro" id="IPR036875">
    <property type="entry name" value="Znf_CCHC_sf"/>
</dbReference>
<gene>
    <name evidence="4" type="ORF">PVK06_034621</name>
</gene>
<dbReference type="SUPFAM" id="SSF57756">
    <property type="entry name" value="Retrovirus zinc finger-like domains"/>
    <property type="match status" value="1"/>
</dbReference>
<name>A0ABR0NFN5_GOSAR</name>
<evidence type="ECO:0000256" key="1">
    <source>
        <dbReference type="PROSITE-ProRule" id="PRU00047"/>
    </source>
</evidence>
<evidence type="ECO:0000313" key="5">
    <source>
        <dbReference type="Proteomes" id="UP001358586"/>
    </source>
</evidence>
<sequence length="344" mass="41256">MTKLFCAFDLNSNLKPVILSSLPDPLQVAVNQALQRQNKYILQLTVGELQQEVFIALEDIYNKRKIVNDYLHCNEPHLKYKCAKDKLCNCHTKKKKHFKKHSFSKNTSRWKGKKWPQWRYLKKKRRTTTKFDRCYICNQKGHFSKDCPKNKKKAKKFAQMVRQSRIKLREEDDIESVCSIEDEPSDRTIYAIPAYLDEFLEPESDYLDIQMMQAQIHKVFDDDIRRSDYHYRSIQKFLCQLNRIIPFEIWPPLDIDTPWDTWPIKYKPYHKRILKVIQDYYESIPNPSEWSQEYPWYCSQINLSKVNTYQEKEDNEDMDEDMDMTANSEDSMDSAQYPHSNANN</sequence>
<organism evidence="4 5">
    <name type="scientific">Gossypium arboreum</name>
    <name type="common">Tree cotton</name>
    <name type="synonym">Gossypium nanking</name>
    <dbReference type="NCBI Taxonomy" id="29729"/>
    <lineage>
        <taxon>Eukaryota</taxon>
        <taxon>Viridiplantae</taxon>
        <taxon>Streptophyta</taxon>
        <taxon>Embryophyta</taxon>
        <taxon>Tracheophyta</taxon>
        <taxon>Spermatophyta</taxon>
        <taxon>Magnoliopsida</taxon>
        <taxon>eudicotyledons</taxon>
        <taxon>Gunneridae</taxon>
        <taxon>Pentapetalae</taxon>
        <taxon>rosids</taxon>
        <taxon>malvids</taxon>
        <taxon>Malvales</taxon>
        <taxon>Malvaceae</taxon>
        <taxon>Malvoideae</taxon>
        <taxon>Gossypium</taxon>
    </lineage>
</organism>
<keyword evidence="5" id="KW-1185">Reference proteome</keyword>
<dbReference type="EMBL" id="JARKNE010000010">
    <property type="protein sequence ID" value="KAK5793472.1"/>
    <property type="molecule type" value="Genomic_DNA"/>
</dbReference>
<keyword evidence="1" id="KW-0862">Zinc</keyword>
<keyword evidence="1" id="KW-0479">Metal-binding</keyword>
<evidence type="ECO:0000259" key="3">
    <source>
        <dbReference type="PROSITE" id="PS50158"/>
    </source>
</evidence>
<dbReference type="Gene3D" id="4.10.60.10">
    <property type="entry name" value="Zinc finger, CCHC-type"/>
    <property type="match status" value="1"/>
</dbReference>
<keyword evidence="1" id="KW-0863">Zinc-finger</keyword>
<dbReference type="InterPro" id="IPR001878">
    <property type="entry name" value="Znf_CCHC"/>
</dbReference>
<proteinExistence type="predicted"/>
<dbReference type="PROSITE" id="PS50158">
    <property type="entry name" value="ZF_CCHC"/>
    <property type="match status" value="1"/>
</dbReference>
<dbReference type="Pfam" id="PF00098">
    <property type="entry name" value="zf-CCHC"/>
    <property type="match status" value="1"/>
</dbReference>
<comment type="caution">
    <text evidence="4">The sequence shown here is derived from an EMBL/GenBank/DDBJ whole genome shotgun (WGS) entry which is preliminary data.</text>
</comment>
<accession>A0ABR0NFN5</accession>
<feature type="region of interest" description="Disordered" evidence="2">
    <location>
        <begin position="311"/>
        <end position="344"/>
    </location>
</feature>